<evidence type="ECO:0000313" key="11">
    <source>
        <dbReference type="EMBL" id="CAC5426038.1"/>
    </source>
</evidence>
<evidence type="ECO:0000256" key="4">
    <source>
        <dbReference type="ARBA" id="ARBA00022502"/>
    </source>
</evidence>
<protein>
    <submittedName>
        <fullName evidence="11">PIGS</fullName>
    </submittedName>
</protein>
<proteinExistence type="inferred from homology"/>
<dbReference type="PANTHER" id="PTHR21072:SF13">
    <property type="entry name" value="GPI TRANSAMIDASE COMPONENT PIG-S"/>
    <property type="match status" value="1"/>
</dbReference>
<sequence length="595" mass="68333">MEKSEEKQKPVTQTWTQIYAALGVGFVYIIIGLPLWWKTTEVYRVSLPYSDIEDLYQAKSKSTVLRYRGLISSKGNNLTELVYCTQIKRTYIKQIDIDIEDLYQAKLKYTVDLEIINFDVQITDVDLTSLSGLLTSHLASKESDIYSKYRVNVRQCTKDEQVHEKLELPGFDEKLHLEDEKQNRYEIYLLPKKLTKPYIGTHHALYLSTKGRELSSVSDDIVRLVKEHFVRESVLTKTFQATKGQNQATKGQKINQQPDKESMRAVKSNDEYDITFSLVNPQPDILDVQWDIEYGVSYLDPLILKIEQYAKLNIKSQVMYYTGLLRRPKSDEKKGEFYYDMDDLPHTINPLEVKLGSHASNNPTLNFLTYVPSRNQHPLYICQKKGVKVESNSFLSPRWGGIFIYNVPSPGANDTLPVPVSLDMKSVMEVFITQLKLLLNIQSVSADTVDIADPQNKIISEWELDNWLRYRCIENLGTSASTLKSLAQLLGKIRNMVIQDHIGKLVEEAVSAIKASHNYLAQGKLDKAFLKSKQAFKTSETAFFDPSLLELLYFPEDQKFAIYIPLFLPISLPVIASLYKAFKWIKNQKAKVKQE</sequence>
<keyword evidence="9" id="KW-0325">Glycoprotein</keyword>
<dbReference type="AlphaFoldDB" id="A0A6J8EZF7"/>
<evidence type="ECO:0000256" key="8">
    <source>
        <dbReference type="ARBA" id="ARBA00023136"/>
    </source>
</evidence>
<dbReference type="UniPathway" id="UPA00196"/>
<dbReference type="Proteomes" id="UP000507470">
    <property type="component" value="Unassembled WGS sequence"/>
</dbReference>
<evidence type="ECO:0000256" key="6">
    <source>
        <dbReference type="ARBA" id="ARBA00022824"/>
    </source>
</evidence>
<keyword evidence="5 10" id="KW-0812">Transmembrane</keyword>
<evidence type="ECO:0000256" key="3">
    <source>
        <dbReference type="ARBA" id="ARBA00005316"/>
    </source>
</evidence>
<keyword evidence="12" id="KW-1185">Reference proteome</keyword>
<name>A0A6J8EZF7_MYTCO</name>
<keyword evidence="7 10" id="KW-1133">Transmembrane helix</keyword>
<dbReference type="GO" id="GO:0042765">
    <property type="term" value="C:GPI-anchor transamidase complex"/>
    <property type="evidence" value="ECO:0007669"/>
    <property type="project" value="InterPro"/>
</dbReference>
<evidence type="ECO:0000256" key="7">
    <source>
        <dbReference type="ARBA" id="ARBA00022989"/>
    </source>
</evidence>
<feature type="transmembrane region" description="Helical" evidence="10">
    <location>
        <begin position="560"/>
        <end position="579"/>
    </location>
</feature>
<comment type="similarity">
    <text evidence="3">Belongs to the PIGS family.</text>
</comment>
<dbReference type="GO" id="GO:0006506">
    <property type="term" value="P:GPI anchor biosynthetic process"/>
    <property type="evidence" value="ECO:0007669"/>
    <property type="project" value="UniProtKB-UniPathway"/>
</dbReference>
<dbReference type="OrthoDB" id="28748at2759"/>
<comment type="subcellular location">
    <subcellularLocation>
        <location evidence="1">Endoplasmic reticulum membrane</location>
        <topology evidence="1">Multi-pass membrane protein</topology>
    </subcellularLocation>
</comment>
<evidence type="ECO:0000256" key="10">
    <source>
        <dbReference type="SAM" id="Phobius"/>
    </source>
</evidence>
<keyword evidence="4" id="KW-0337">GPI-anchor biosynthesis</keyword>
<feature type="transmembrane region" description="Helical" evidence="10">
    <location>
        <begin position="18"/>
        <end position="37"/>
    </location>
</feature>
<evidence type="ECO:0000256" key="1">
    <source>
        <dbReference type="ARBA" id="ARBA00004477"/>
    </source>
</evidence>
<evidence type="ECO:0000256" key="2">
    <source>
        <dbReference type="ARBA" id="ARBA00004687"/>
    </source>
</evidence>
<dbReference type="PANTHER" id="PTHR21072">
    <property type="entry name" value="GPI TRANSAMIDASE COMPONENT PIG-S"/>
    <property type="match status" value="1"/>
</dbReference>
<dbReference type="GO" id="GO:0016255">
    <property type="term" value="P:attachment of GPI anchor to protein"/>
    <property type="evidence" value="ECO:0007669"/>
    <property type="project" value="InterPro"/>
</dbReference>
<evidence type="ECO:0000313" key="12">
    <source>
        <dbReference type="Proteomes" id="UP000507470"/>
    </source>
</evidence>
<keyword evidence="6" id="KW-0256">Endoplasmic reticulum</keyword>
<dbReference type="Pfam" id="PF10510">
    <property type="entry name" value="PIG-S"/>
    <property type="match status" value="1"/>
</dbReference>
<reference evidence="11 12" key="1">
    <citation type="submission" date="2020-06" db="EMBL/GenBank/DDBJ databases">
        <authorList>
            <person name="Li R."/>
            <person name="Bekaert M."/>
        </authorList>
    </citation>
    <scope>NUCLEOTIDE SEQUENCE [LARGE SCALE GENOMIC DNA]</scope>
    <source>
        <strain evidence="12">wild</strain>
    </source>
</reference>
<evidence type="ECO:0000256" key="9">
    <source>
        <dbReference type="ARBA" id="ARBA00023180"/>
    </source>
</evidence>
<accession>A0A6J8EZF7</accession>
<dbReference type="EMBL" id="CACVKT020010330">
    <property type="protein sequence ID" value="CAC5426038.1"/>
    <property type="molecule type" value="Genomic_DNA"/>
</dbReference>
<comment type="pathway">
    <text evidence="2">Glycolipid biosynthesis; glycosylphosphatidylinositol-anchor biosynthesis.</text>
</comment>
<keyword evidence="8 10" id="KW-0472">Membrane</keyword>
<evidence type="ECO:0000256" key="5">
    <source>
        <dbReference type="ARBA" id="ARBA00022692"/>
    </source>
</evidence>
<dbReference type="InterPro" id="IPR019540">
    <property type="entry name" value="PtdIno-glycan_biosynth_class_S"/>
</dbReference>
<organism evidence="11 12">
    <name type="scientific">Mytilus coruscus</name>
    <name type="common">Sea mussel</name>
    <dbReference type="NCBI Taxonomy" id="42192"/>
    <lineage>
        <taxon>Eukaryota</taxon>
        <taxon>Metazoa</taxon>
        <taxon>Spiralia</taxon>
        <taxon>Lophotrochozoa</taxon>
        <taxon>Mollusca</taxon>
        <taxon>Bivalvia</taxon>
        <taxon>Autobranchia</taxon>
        <taxon>Pteriomorphia</taxon>
        <taxon>Mytilida</taxon>
        <taxon>Mytiloidea</taxon>
        <taxon>Mytilidae</taxon>
        <taxon>Mytilinae</taxon>
        <taxon>Mytilus</taxon>
    </lineage>
</organism>
<gene>
    <name evidence="11" type="ORF">MCOR_57789</name>
</gene>